<dbReference type="OrthoDB" id="3795190at2759"/>
<name>A0A2T2NCY3_CORCC</name>
<organism evidence="2 3">
    <name type="scientific">Corynespora cassiicola Philippines</name>
    <dbReference type="NCBI Taxonomy" id="1448308"/>
    <lineage>
        <taxon>Eukaryota</taxon>
        <taxon>Fungi</taxon>
        <taxon>Dikarya</taxon>
        <taxon>Ascomycota</taxon>
        <taxon>Pezizomycotina</taxon>
        <taxon>Dothideomycetes</taxon>
        <taxon>Pleosporomycetidae</taxon>
        <taxon>Pleosporales</taxon>
        <taxon>Corynesporascaceae</taxon>
        <taxon>Corynespora</taxon>
    </lineage>
</organism>
<feature type="compositionally biased region" description="Polar residues" evidence="1">
    <location>
        <begin position="10"/>
        <end position="21"/>
    </location>
</feature>
<gene>
    <name evidence="2" type="ORF">BS50DRAFT_637759</name>
</gene>
<evidence type="ECO:0000313" key="2">
    <source>
        <dbReference type="EMBL" id="PSN63240.1"/>
    </source>
</evidence>
<evidence type="ECO:0000256" key="1">
    <source>
        <dbReference type="SAM" id="MobiDB-lite"/>
    </source>
</evidence>
<feature type="compositionally biased region" description="Basic and acidic residues" evidence="1">
    <location>
        <begin position="34"/>
        <end position="55"/>
    </location>
</feature>
<dbReference type="Proteomes" id="UP000240883">
    <property type="component" value="Unassembled WGS sequence"/>
</dbReference>
<dbReference type="EMBL" id="KZ678140">
    <property type="protein sequence ID" value="PSN63240.1"/>
    <property type="molecule type" value="Genomic_DNA"/>
</dbReference>
<proteinExistence type="predicted"/>
<reference evidence="2 3" key="1">
    <citation type="journal article" date="2018" name="Front. Microbiol.">
        <title>Genome-Wide Analysis of Corynespora cassiicola Leaf Fall Disease Putative Effectors.</title>
        <authorList>
            <person name="Lopez D."/>
            <person name="Ribeiro S."/>
            <person name="Label P."/>
            <person name="Fumanal B."/>
            <person name="Venisse J.S."/>
            <person name="Kohler A."/>
            <person name="de Oliveira R.R."/>
            <person name="Labutti K."/>
            <person name="Lipzen A."/>
            <person name="Lail K."/>
            <person name="Bauer D."/>
            <person name="Ohm R.A."/>
            <person name="Barry K.W."/>
            <person name="Spatafora J."/>
            <person name="Grigoriev I.V."/>
            <person name="Martin F.M."/>
            <person name="Pujade-Renaud V."/>
        </authorList>
    </citation>
    <scope>NUCLEOTIDE SEQUENCE [LARGE SCALE GENOMIC DNA]</scope>
    <source>
        <strain evidence="2 3">Philippines</strain>
    </source>
</reference>
<feature type="region of interest" description="Disordered" evidence="1">
    <location>
        <begin position="1"/>
        <end position="101"/>
    </location>
</feature>
<keyword evidence="3" id="KW-1185">Reference proteome</keyword>
<sequence>MASTIAFAPHQSSPLARTTSPFKDARAPPSTPRDTAKIWDEYERRAVENARRRETTCTTSSSSLQGSSRRISNGTVMDIIRSYDPHSSPRLLQGSPTLGSDPAFPTTVATCKTCKEPITSASGICAKCKKTIVFARSSEDGPHHYHQPHPPPSLLLRPTTPEQHCTDDASQPKKSTSAPPSPKRKSLAPPIRLSSLHPPDPLRPRKSSLTDPNDPFLRLQTARPPASTSASVCISHGRRICVETWHADDDDDDDDNAPYRVDSTLALSVHLYAYVCSPSAAPQRHALGTLGAVAVLFAHHHHG</sequence>
<feature type="compositionally biased region" description="Low complexity" evidence="1">
    <location>
        <begin position="56"/>
        <end position="72"/>
    </location>
</feature>
<feature type="region of interest" description="Disordered" evidence="1">
    <location>
        <begin position="139"/>
        <end position="223"/>
    </location>
</feature>
<dbReference type="AlphaFoldDB" id="A0A2T2NCY3"/>
<evidence type="ECO:0000313" key="3">
    <source>
        <dbReference type="Proteomes" id="UP000240883"/>
    </source>
</evidence>
<accession>A0A2T2NCY3</accession>
<protein>
    <submittedName>
        <fullName evidence="2">Uncharacterized protein</fullName>
    </submittedName>
</protein>